<keyword evidence="3" id="KW-0804">Transcription</keyword>
<dbReference type="GO" id="GO:0003700">
    <property type="term" value="F:DNA-binding transcription factor activity"/>
    <property type="evidence" value="ECO:0007669"/>
    <property type="project" value="InterPro"/>
</dbReference>
<dbReference type="AlphaFoldDB" id="C7RG19"/>
<name>C7RG19_ANAPD</name>
<keyword evidence="1" id="KW-0805">Transcription regulation</keyword>
<dbReference type="eggNOG" id="COG1349">
    <property type="taxonomic scope" value="Bacteria"/>
</dbReference>
<keyword evidence="2" id="KW-0238">DNA-binding</keyword>
<dbReference type="SMART" id="SM00420">
    <property type="entry name" value="HTH_DEOR"/>
    <property type="match status" value="1"/>
</dbReference>
<dbReference type="PROSITE" id="PS00894">
    <property type="entry name" value="HTH_DEOR_1"/>
    <property type="match status" value="1"/>
</dbReference>
<proteinExistence type="predicted"/>
<dbReference type="EMBL" id="CP001708">
    <property type="protein sequence ID" value="ACV28430.1"/>
    <property type="molecule type" value="Genomic_DNA"/>
</dbReference>
<organism evidence="5 6">
    <name type="scientific">Anaerococcus prevotii (strain ATCC 9321 / DSM 20548 / JCM 6508 / NCTC 11806 / PC1)</name>
    <name type="common">Peptostreptococcus prevotii</name>
    <name type="synonym">Peptococcus prevotii</name>
    <dbReference type="NCBI Taxonomy" id="525919"/>
    <lineage>
        <taxon>Bacteria</taxon>
        <taxon>Bacillati</taxon>
        <taxon>Bacillota</taxon>
        <taxon>Tissierellia</taxon>
        <taxon>Tissierellales</taxon>
        <taxon>Peptoniphilaceae</taxon>
        <taxon>Anaerococcus</taxon>
    </lineage>
</organism>
<dbReference type="Proteomes" id="UP000002294">
    <property type="component" value="Chromosome"/>
</dbReference>
<dbReference type="STRING" id="525919.Apre_0381"/>
<dbReference type="SMART" id="SM01134">
    <property type="entry name" value="DeoRC"/>
    <property type="match status" value="1"/>
</dbReference>
<gene>
    <name evidence="5" type="ordered locus">Apre_0381</name>
</gene>
<dbReference type="SUPFAM" id="SSF46785">
    <property type="entry name" value="Winged helix' DNA-binding domain"/>
    <property type="match status" value="1"/>
</dbReference>
<dbReference type="OrthoDB" id="9797223at2"/>
<dbReference type="RefSeq" id="WP_015777343.1">
    <property type="nucleotide sequence ID" value="NC_013171.1"/>
</dbReference>
<dbReference type="InterPro" id="IPR014036">
    <property type="entry name" value="DeoR-like_C"/>
</dbReference>
<feature type="domain" description="HTH deoR-type" evidence="4">
    <location>
        <begin position="3"/>
        <end position="58"/>
    </location>
</feature>
<dbReference type="Gene3D" id="3.40.50.1360">
    <property type="match status" value="1"/>
</dbReference>
<dbReference type="PRINTS" id="PR00037">
    <property type="entry name" value="HTHLACR"/>
</dbReference>
<evidence type="ECO:0000313" key="5">
    <source>
        <dbReference type="EMBL" id="ACV28430.1"/>
    </source>
</evidence>
<dbReference type="InterPro" id="IPR037171">
    <property type="entry name" value="NagB/RpiA_transferase-like"/>
</dbReference>
<dbReference type="PROSITE" id="PS51000">
    <property type="entry name" value="HTH_DEOR_2"/>
    <property type="match status" value="1"/>
</dbReference>
<accession>C7RG19</accession>
<dbReference type="GO" id="GO:0003677">
    <property type="term" value="F:DNA binding"/>
    <property type="evidence" value="ECO:0007669"/>
    <property type="project" value="UniProtKB-KW"/>
</dbReference>
<dbReference type="Pfam" id="PF08220">
    <property type="entry name" value="HTH_DeoR"/>
    <property type="match status" value="1"/>
</dbReference>
<dbReference type="HOGENOM" id="CLU_060699_1_3_9"/>
<dbReference type="PANTHER" id="PTHR30363:SF56">
    <property type="entry name" value="TRANSCRIPTIONAL REGULATOR, DEOR FAMILY"/>
    <property type="match status" value="1"/>
</dbReference>
<dbReference type="InterPro" id="IPR036388">
    <property type="entry name" value="WH-like_DNA-bd_sf"/>
</dbReference>
<dbReference type="Gene3D" id="1.10.10.10">
    <property type="entry name" value="Winged helix-like DNA-binding domain superfamily/Winged helix DNA-binding domain"/>
    <property type="match status" value="1"/>
</dbReference>
<evidence type="ECO:0000256" key="3">
    <source>
        <dbReference type="ARBA" id="ARBA00023163"/>
    </source>
</evidence>
<sequence>MIVEERLDMILDVLFKEKKISNRYLTKKLHVSESTLRRDLDILEEAGKIRRVHGGAVLNIKTDERSFTDNEQSMLEEKKSIGRKASKLIPDKSLVFLDAGSTTNMMIDFLEAKEVRIVTNGLMHVTKLMERGIDTIIIGGRLKARTRVTTGVIAMNELCDFNFDLAFIGANGFDEEYFYTADINEALIKRKSIELSNKAYILADSSKEHEVYHAKIIGRNDVELIEEDR</sequence>
<evidence type="ECO:0000259" key="4">
    <source>
        <dbReference type="PROSITE" id="PS51000"/>
    </source>
</evidence>
<dbReference type="Pfam" id="PF00455">
    <property type="entry name" value="DeoRC"/>
    <property type="match status" value="1"/>
</dbReference>
<dbReference type="InterPro" id="IPR018356">
    <property type="entry name" value="Tscrpt_reg_HTH_DeoR_CS"/>
</dbReference>
<evidence type="ECO:0000256" key="1">
    <source>
        <dbReference type="ARBA" id="ARBA00023015"/>
    </source>
</evidence>
<dbReference type="KEGG" id="apr:Apre_0381"/>
<dbReference type="InterPro" id="IPR050313">
    <property type="entry name" value="Carb_Metab_HTH_regulators"/>
</dbReference>
<dbReference type="InterPro" id="IPR036390">
    <property type="entry name" value="WH_DNA-bd_sf"/>
</dbReference>
<keyword evidence="6" id="KW-1185">Reference proteome</keyword>
<dbReference type="InterPro" id="IPR001034">
    <property type="entry name" value="DeoR_HTH"/>
</dbReference>
<evidence type="ECO:0000313" key="6">
    <source>
        <dbReference type="Proteomes" id="UP000002294"/>
    </source>
</evidence>
<dbReference type="SUPFAM" id="SSF100950">
    <property type="entry name" value="NagB/RpiA/CoA transferase-like"/>
    <property type="match status" value="1"/>
</dbReference>
<evidence type="ECO:0000256" key="2">
    <source>
        <dbReference type="ARBA" id="ARBA00023125"/>
    </source>
</evidence>
<reference evidence="5 6" key="1">
    <citation type="journal article" date="2009" name="Stand. Genomic Sci.">
        <title>Complete genome sequence of Anaerococcus prevotii type strain (PC1).</title>
        <authorList>
            <person name="Labutti K."/>
            <person name="Pukall R."/>
            <person name="Steenblock K."/>
            <person name="Glavina Del Rio T."/>
            <person name="Tice H."/>
            <person name="Copeland A."/>
            <person name="Cheng J.F."/>
            <person name="Lucas S."/>
            <person name="Chen F."/>
            <person name="Nolan M."/>
            <person name="Bruce D."/>
            <person name="Goodwin L."/>
            <person name="Pitluck S."/>
            <person name="Ivanova N."/>
            <person name="Mavromatis K."/>
            <person name="Ovchinnikova G."/>
            <person name="Pati A."/>
            <person name="Chen A."/>
            <person name="Palaniappan K."/>
            <person name="Land M."/>
            <person name="Hauser L."/>
            <person name="Chang Y.J."/>
            <person name="Jeffries C.D."/>
            <person name="Chain P."/>
            <person name="Saunders E."/>
            <person name="Brettin T."/>
            <person name="Detter J.C."/>
            <person name="Han C."/>
            <person name="Goker M."/>
            <person name="Bristow J."/>
            <person name="Eisen J.A."/>
            <person name="Markowitz V."/>
            <person name="Hugenholtz P."/>
            <person name="Kyrpides N.C."/>
            <person name="Klenk H.P."/>
            <person name="Lapidus A."/>
        </authorList>
    </citation>
    <scope>NUCLEOTIDE SEQUENCE [LARGE SCALE GENOMIC DNA]</scope>
    <source>
        <strain evidence="6">ATCC 9321 / DSM 20548 / JCM 6508 / NCTC 11806 / PC1</strain>
    </source>
</reference>
<protein>
    <submittedName>
        <fullName evidence="5">Transcriptional regulator, DeoR family</fullName>
    </submittedName>
</protein>
<dbReference type="PANTHER" id="PTHR30363">
    <property type="entry name" value="HTH-TYPE TRANSCRIPTIONAL REGULATOR SRLR-RELATED"/>
    <property type="match status" value="1"/>
</dbReference>